<dbReference type="InterPro" id="IPR001675">
    <property type="entry name" value="Glyco_trans_29"/>
</dbReference>
<evidence type="ECO:0000256" key="4">
    <source>
        <dbReference type="ARBA" id="ARBA00022679"/>
    </source>
</evidence>
<evidence type="ECO:0000313" key="11">
    <source>
        <dbReference type="EMBL" id="GHP02554.1"/>
    </source>
</evidence>
<protein>
    <submittedName>
        <fullName evidence="11">ST3 beta-galactoside alpha-2,3-sialyltransferase 1</fullName>
    </submittedName>
</protein>
<proteinExistence type="inferred from homology"/>
<dbReference type="Proteomes" id="UP000660262">
    <property type="component" value="Unassembled WGS sequence"/>
</dbReference>
<comment type="similarity">
    <text evidence="2">Belongs to the glycosyltransferase 29 family.</text>
</comment>
<evidence type="ECO:0000256" key="8">
    <source>
        <dbReference type="ARBA" id="ARBA00023034"/>
    </source>
</evidence>
<name>A0A830H694_9CHLO</name>
<keyword evidence="4 11" id="KW-0808">Transferase</keyword>
<comment type="caution">
    <text evidence="11">The sequence shown here is derived from an EMBL/GenBank/DDBJ whole genome shotgun (WGS) entry which is preliminary data.</text>
</comment>
<keyword evidence="9" id="KW-0472">Membrane</keyword>
<dbReference type="InterPro" id="IPR038578">
    <property type="entry name" value="GT29-like_sf"/>
</dbReference>
<dbReference type="GO" id="GO:0008373">
    <property type="term" value="F:sialyltransferase activity"/>
    <property type="evidence" value="ECO:0007669"/>
    <property type="project" value="InterPro"/>
</dbReference>
<evidence type="ECO:0000256" key="7">
    <source>
        <dbReference type="ARBA" id="ARBA00022989"/>
    </source>
</evidence>
<reference evidence="11" key="1">
    <citation type="submission" date="2020-10" db="EMBL/GenBank/DDBJ databases">
        <title>Unveiling of a novel bifunctional photoreceptor, Dualchrome1, isolated from a cosmopolitan green alga.</title>
        <authorList>
            <person name="Suzuki S."/>
            <person name="Kawachi M."/>
        </authorList>
    </citation>
    <scope>NUCLEOTIDE SEQUENCE</scope>
    <source>
        <strain evidence="11">NIES 2893</strain>
    </source>
</reference>
<sequence length="232" mass="27801">MDQAVNPGGLNGGQLLGKERGREIDAHDVVYRFNQAPVKGYEQFVGSRSTHESLNGYWVKQLLDDHRGYRWNWRSRETALILFEMFEPWAYVWKSRQQIFEKDRWWKMSYARLRRMHPDRNVIALSPGFVSWAYMTYRELKRRFQRNHMGRYPGEKPMSGFYAVLFLLQVCDEVDIYGFNPWRDGSYVQGRPETRYHYFDSAIPRPGSHSFDLARYIYQLIALHHDNVRVFD</sequence>
<evidence type="ECO:0000256" key="2">
    <source>
        <dbReference type="ARBA" id="ARBA00006003"/>
    </source>
</evidence>
<dbReference type="GO" id="GO:0000139">
    <property type="term" value="C:Golgi membrane"/>
    <property type="evidence" value="ECO:0007669"/>
    <property type="project" value="UniProtKB-SubCell"/>
</dbReference>
<dbReference type="CDD" id="cd19952">
    <property type="entry name" value="GT29"/>
    <property type="match status" value="1"/>
</dbReference>
<gene>
    <name evidence="11" type="ORF">PPROV_000131000</name>
</gene>
<keyword evidence="7" id="KW-1133">Transmembrane helix</keyword>
<evidence type="ECO:0000256" key="1">
    <source>
        <dbReference type="ARBA" id="ARBA00004323"/>
    </source>
</evidence>
<accession>A0A830H694</accession>
<evidence type="ECO:0000256" key="6">
    <source>
        <dbReference type="ARBA" id="ARBA00022968"/>
    </source>
</evidence>
<dbReference type="OrthoDB" id="10264956at2759"/>
<keyword evidence="12" id="KW-1185">Reference proteome</keyword>
<evidence type="ECO:0000256" key="10">
    <source>
        <dbReference type="ARBA" id="ARBA00023180"/>
    </source>
</evidence>
<evidence type="ECO:0000313" key="12">
    <source>
        <dbReference type="Proteomes" id="UP000660262"/>
    </source>
</evidence>
<dbReference type="PANTHER" id="PTHR11987:SF36">
    <property type="entry name" value="SIA-ALPHA-2,3-GAL-BETA-1,4-GLCNAC-R:ALPHA 2,8-SIALYLTRANSFERASE"/>
    <property type="match status" value="1"/>
</dbReference>
<dbReference type="Pfam" id="PF00777">
    <property type="entry name" value="Glyco_transf_29"/>
    <property type="match status" value="1"/>
</dbReference>
<evidence type="ECO:0000256" key="3">
    <source>
        <dbReference type="ARBA" id="ARBA00022676"/>
    </source>
</evidence>
<comment type="subcellular location">
    <subcellularLocation>
        <location evidence="1">Golgi apparatus membrane</location>
        <topology evidence="1">Single-pass type II membrane protein</topology>
    </subcellularLocation>
</comment>
<keyword evidence="3 11" id="KW-0328">Glycosyltransferase</keyword>
<dbReference type="Gene3D" id="3.90.1480.20">
    <property type="entry name" value="Glycosyl transferase family 29"/>
    <property type="match status" value="1"/>
</dbReference>
<dbReference type="AlphaFoldDB" id="A0A830H694"/>
<dbReference type="InterPro" id="IPR050943">
    <property type="entry name" value="Glycosyltr_29_Sialyltrsf"/>
</dbReference>
<keyword evidence="8" id="KW-0333">Golgi apparatus</keyword>
<evidence type="ECO:0000256" key="9">
    <source>
        <dbReference type="ARBA" id="ARBA00023136"/>
    </source>
</evidence>
<dbReference type="PANTHER" id="PTHR11987">
    <property type="entry name" value="ALPHA-2,8-SIALYLTRANSFERASE"/>
    <property type="match status" value="1"/>
</dbReference>
<evidence type="ECO:0000256" key="5">
    <source>
        <dbReference type="ARBA" id="ARBA00022692"/>
    </source>
</evidence>
<keyword evidence="5" id="KW-0812">Transmembrane</keyword>
<keyword evidence="6" id="KW-0735">Signal-anchor</keyword>
<keyword evidence="10" id="KW-0325">Glycoprotein</keyword>
<organism evidence="11 12">
    <name type="scientific">Pycnococcus provasolii</name>
    <dbReference type="NCBI Taxonomy" id="41880"/>
    <lineage>
        <taxon>Eukaryota</taxon>
        <taxon>Viridiplantae</taxon>
        <taxon>Chlorophyta</taxon>
        <taxon>Pseudoscourfieldiophyceae</taxon>
        <taxon>Pseudoscourfieldiales</taxon>
        <taxon>Pycnococcaceae</taxon>
        <taxon>Pycnococcus</taxon>
    </lineage>
</organism>
<dbReference type="EMBL" id="BNJQ01000003">
    <property type="protein sequence ID" value="GHP02554.1"/>
    <property type="molecule type" value="Genomic_DNA"/>
</dbReference>